<protein>
    <submittedName>
        <fullName evidence="1">Uncharacterized protein</fullName>
    </submittedName>
</protein>
<organism evidence="1">
    <name type="scientific">Bacteroides intestinalis</name>
    <dbReference type="NCBI Taxonomy" id="329854"/>
    <lineage>
        <taxon>Bacteria</taxon>
        <taxon>Pseudomonadati</taxon>
        <taxon>Bacteroidota</taxon>
        <taxon>Bacteroidia</taxon>
        <taxon>Bacteroidales</taxon>
        <taxon>Bacteroidaceae</taxon>
        <taxon>Bacteroides</taxon>
    </lineage>
</organism>
<accession>A0A6N2X5Z7</accession>
<proteinExistence type="predicted"/>
<evidence type="ECO:0000313" key="1">
    <source>
        <dbReference type="EMBL" id="VYT49472.1"/>
    </source>
</evidence>
<sequence length="31" mass="3537">MSVEVAARYYTTSADYADTDCVIRIIRLIRA</sequence>
<name>A0A6N2X5Z7_9BACE</name>
<dbReference type="EMBL" id="CACRSU010000048">
    <property type="protein sequence ID" value="VYT49472.1"/>
    <property type="molecule type" value="Genomic_DNA"/>
</dbReference>
<gene>
    <name evidence="1" type="ORF">BILFYP9_04274</name>
</gene>
<reference evidence="1" key="1">
    <citation type="submission" date="2019-11" db="EMBL/GenBank/DDBJ databases">
        <authorList>
            <person name="Feng L."/>
        </authorList>
    </citation>
    <scope>NUCLEOTIDE SEQUENCE</scope>
    <source>
        <strain evidence="1">BintestinalisLFYP9</strain>
    </source>
</reference>
<dbReference type="AlphaFoldDB" id="A0A6N2X5Z7"/>